<keyword evidence="6" id="KW-0597">Phosphoprotein</keyword>
<evidence type="ECO:0000256" key="5">
    <source>
        <dbReference type="ARBA" id="ARBA00022519"/>
    </source>
</evidence>
<evidence type="ECO:0000259" key="16">
    <source>
        <dbReference type="PROSITE" id="PS50109"/>
    </source>
</evidence>
<evidence type="ECO:0000256" key="14">
    <source>
        <dbReference type="ARBA" id="ARBA00023136"/>
    </source>
</evidence>
<sequence>MGWFRPFRLIKRLVPRDLMGRSLLIIVIPLLLLQIITTWVFFDRHWDLVSRRLNTAVATEIGLIARLIHTYPGEAMQEWAFSVARITQGLVFTVTPGARLPEIPPQNSDPIERALARRMGSYIPYPFVIDARPGEDFLTVHMRVPDGLLSVELSKERLFTETIFLFVFWVASSSIVLFGVAAIFMRNQVRPMLRLARAADAFGKGREAPNLKIAGATEVRQAARAFNAMRERIRRQIDQRTGMLAGVSHDLRTPLTRMKLQLAMMEGVDGVDTLRADIGEMERMIEAYLDFARGTGTETAQTTDLGALLEEVVERHRRAGGRIALSVPQAIILPLKRQAFERCVGNIIGNAVRHGTRVDVRACPGGEYAEITVDDDGPGIPPEQREAVFKAFQRLETSRNLKTGGMGLGLTIARDLVRGMGGDIALLDGPLGGLRVRLQFPL</sequence>
<dbReference type="RefSeq" id="WP_153341116.1">
    <property type="nucleotide sequence ID" value="NZ_WIVE01000005.1"/>
</dbReference>
<dbReference type="GO" id="GO:0005886">
    <property type="term" value="C:plasma membrane"/>
    <property type="evidence" value="ECO:0007669"/>
    <property type="project" value="UniProtKB-SubCell"/>
</dbReference>
<dbReference type="InterPro" id="IPR003594">
    <property type="entry name" value="HATPase_dom"/>
</dbReference>
<comment type="catalytic activity">
    <reaction evidence="1">
        <text>ATP + protein L-histidine = ADP + protein N-phospho-L-histidine.</text>
        <dbReference type="EC" id="2.7.13.3"/>
    </reaction>
</comment>
<dbReference type="PRINTS" id="PR00344">
    <property type="entry name" value="BCTRLSENSOR"/>
</dbReference>
<keyword evidence="5" id="KW-0997">Cell inner membrane</keyword>
<evidence type="ECO:0000256" key="10">
    <source>
        <dbReference type="ARBA" id="ARBA00022777"/>
    </source>
</evidence>
<dbReference type="InterPro" id="IPR036890">
    <property type="entry name" value="HATPase_C_sf"/>
</dbReference>
<keyword evidence="12 15" id="KW-1133">Transmembrane helix</keyword>
<evidence type="ECO:0000256" key="7">
    <source>
        <dbReference type="ARBA" id="ARBA00022679"/>
    </source>
</evidence>
<dbReference type="Pfam" id="PF02518">
    <property type="entry name" value="HATPase_c"/>
    <property type="match status" value="1"/>
</dbReference>
<dbReference type="SMART" id="SM00387">
    <property type="entry name" value="HATPase_c"/>
    <property type="match status" value="1"/>
</dbReference>
<evidence type="ECO:0000256" key="1">
    <source>
        <dbReference type="ARBA" id="ARBA00000085"/>
    </source>
</evidence>
<dbReference type="Pfam" id="PF00672">
    <property type="entry name" value="HAMP"/>
    <property type="match status" value="1"/>
</dbReference>
<comment type="caution">
    <text evidence="18">The sequence shown here is derived from an EMBL/GenBank/DDBJ whole genome shotgun (WGS) entry which is preliminary data.</text>
</comment>
<keyword evidence="4" id="KW-1003">Cell membrane</keyword>
<dbReference type="SMART" id="SM00388">
    <property type="entry name" value="HisKA"/>
    <property type="match status" value="1"/>
</dbReference>
<keyword evidence="10" id="KW-0418">Kinase</keyword>
<keyword evidence="14 15" id="KW-0472">Membrane</keyword>
<keyword evidence="7" id="KW-0808">Transferase</keyword>
<dbReference type="Gene3D" id="3.30.565.10">
    <property type="entry name" value="Histidine kinase-like ATPase, C-terminal domain"/>
    <property type="match status" value="1"/>
</dbReference>
<evidence type="ECO:0000256" key="3">
    <source>
        <dbReference type="ARBA" id="ARBA00012438"/>
    </source>
</evidence>
<dbReference type="Pfam" id="PF00512">
    <property type="entry name" value="HisKA"/>
    <property type="match status" value="1"/>
</dbReference>
<keyword evidence="19" id="KW-1185">Reference proteome</keyword>
<evidence type="ECO:0000256" key="6">
    <source>
        <dbReference type="ARBA" id="ARBA00022553"/>
    </source>
</evidence>
<dbReference type="OrthoDB" id="9804645at2"/>
<evidence type="ECO:0000256" key="15">
    <source>
        <dbReference type="SAM" id="Phobius"/>
    </source>
</evidence>
<gene>
    <name evidence="18" type="ORF">GHC57_03255</name>
</gene>
<evidence type="ECO:0000256" key="9">
    <source>
        <dbReference type="ARBA" id="ARBA00022741"/>
    </source>
</evidence>
<feature type="domain" description="HAMP" evidence="17">
    <location>
        <begin position="186"/>
        <end position="238"/>
    </location>
</feature>
<evidence type="ECO:0000313" key="19">
    <source>
        <dbReference type="Proteomes" id="UP000434582"/>
    </source>
</evidence>
<evidence type="ECO:0000256" key="8">
    <source>
        <dbReference type="ARBA" id="ARBA00022692"/>
    </source>
</evidence>
<evidence type="ECO:0000259" key="17">
    <source>
        <dbReference type="PROSITE" id="PS50885"/>
    </source>
</evidence>
<keyword evidence="13" id="KW-0902">Two-component regulatory system</keyword>
<organism evidence="18 19">
    <name type="scientific">Roseospira navarrensis</name>
    <dbReference type="NCBI Taxonomy" id="140058"/>
    <lineage>
        <taxon>Bacteria</taxon>
        <taxon>Pseudomonadati</taxon>
        <taxon>Pseudomonadota</taxon>
        <taxon>Alphaproteobacteria</taxon>
        <taxon>Rhodospirillales</taxon>
        <taxon>Rhodospirillaceae</taxon>
        <taxon>Roseospira</taxon>
    </lineage>
</organism>
<proteinExistence type="predicted"/>
<keyword evidence="8 15" id="KW-0812">Transmembrane</keyword>
<dbReference type="PANTHER" id="PTHR44936">
    <property type="entry name" value="SENSOR PROTEIN CREC"/>
    <property type="match status" value="1"/>
</dbReference>
<comment type="subcellular location">
    <subcellularLocation>
        <location evidence="2">Cell inner membrane</location>
        <topology evidence="2">Multi-pass membrane protein</topology>
    </subcellularLocation>
</comment>
<dbReference type="SUPFAM" id="SSF47384">
    <property type="entry name" value="Homodimeric domain of signal transducing histidine kinase"/>
    <property type="match status" value="1"/>
</dbReference>
<evidence type="ECO:0000256" key="11">
    <source>
        <dbReference type="ARBA" id="ARBA00022840"/>
    </source>
</evidence>
<dbReference type="EMBL" id="WIVE01000005">
    <property type="protein sequence ID" value="MQX35528.1"/>
    <property type="molecule type" value="Genomic_DNA"/>
</dbReference>
<keyword evidence="9" id="KW-0547">Nucleotide-binding</keyword>
<dbReference type="CDD" id="cd00082">
    <property type="entry name" value="HisKA"/>
    <property type="match status" value="1"/>
</dbReference>
<dbReference type="SUPFAM" id="SSF55874">
    <property type="entry name" value="ATPase domain of HSP90 chaperone/DNA topoisomerase II/histidine kinase"/>
    <property type="match status" value="1"/>
</dbReference>
<dbReference type="GO" id="GO:0005524">
    <property type="term" value="F:ATP binding"/>
    <property type="evidence" value="ECO:0007669"/>
    <property type="project" value="UniProtKB-KW"/>
</dbReference>
<protein>
    <recommendedName>
        <fullName evidence="3">histidine kinase</fullName>
        <ecNumber evidence="3">2.7.13.3</ecNumber>
    </recommendedName>
</protein>
<dbReference type="PROSITE" id="PS50109">
    <property type="entry name" value="HIS_KIN"/>
    <property type="match status" value="1"/>
</dbReference>
<feature type="domain" description="Histidine kinase" evidence="16">
    <location>
        <begin position="246"/>
        <end position="442"/>
    </location>
</feature>
<keyword evidence="11" id="KW-0067">ATP-binding</keyword>
<dbReference type="GO" id="GO:0000155">
    <property type="term" value="F:phosphorelay sensor kinase activity"/>
    <property type="evidence" value="ECO:0007669"/>
    <property type="project" value="InterPro"/>
</dbReference>
<evidence type="ECO:0000256" key="2">
    <source>
        <dbReference type="ARBA" id="ARBA00004429"/>
    </source>
</evidence>
<dbReference type="PROSITE" id="PS50885">
    <property type="entry name" value="HAMP"/>
    <property type="match status" value="1"/>
</dbReference>
<accession>A0A7X2D296</accession>
<name>A0A7X2D296_9PROT</name>
<evidence type="ECO:0000256" key="13">
    <source>
        <dbReference type="ARBA" id="ARBA00023012"/>
    </source>
</evidence>
<dbReference type="Gene3D" id="1.10.287.130">
    <property type="match status" value="1"/>
</dbReference>
<feature type="transmembrane region" description="Helical" evidence="15">
    <location>
        <begin position="163"/>
        <end position="185"/>
    </location>
</feature>
<dbReference type="EC" id="2.7.13.3" evidence="3"/>
<dbReference type="InterPro" id="IPR003661">
    <property type="entry name" value="HisK_dim/P_dom"/>
</dbReference>
<feature type="transmembrane region" description="Helical" evidence="15">
    <location>
        <begin position="21"/>
        <end position="42"/>
    </location>
</feature>
<evidence type="ECO:0000256" key="12">
    <source>
        <dbReference type="ARBA" id="ARBA00022989"/>
    </source>
</evidence>
<dbReference type="AlphaFoldDB" id="A0A7X2D296"/>
<evidence type="ECO:0000313" key="18">
    <source>
        <dbReference type="EMBL" id="MQX35528.1"/>
    </source>
</evidence>
<dbReference type="PANTHER" id="PTHR44936:SF5">
    <property type="entry name" value="SENSOR HISTIDINE KINASE ENVZ"/>
    <property type="match status" value="1"/>
</dbReference>
<dbReference type="InterPro" id="IPR004358">
    <property type="entry name" value="Sig_transdc_His_kin-like_C"/>
</dbReference>
<dbReference type="InterPro" id="IPR050980">
    <property type="entry name" value="2C_sensor_his_kinase"/>
</dbReference>
<reference evidence="18 19" key="1">
    <citation type="submission" date="2019-10" db="EMBL/GenBank/DDBJ databases">
        <title>Draft whole-genome sequence of the purple nonsulfur photosynthetic bacterium Roseospira navarrensis DSM 15114.</title>
        <authorList>
            <person name="Kyndt J.A."/>
            <person name="Meyer T.E."/>
        </authorList>
    </citation>
    <scope>NUCLEOTIDE SEQUENCE [LARGE SCALE GENOMIC DNA]</scope>
    <source>
        <strain evidence="18 19">DSM 15114</strain>
    </source>
</reference>
<dbReference type="InterPro" id="IPR003660">
    <property type="entry name" value="HAMP_dom"/>
</dbReference>
<dbReference type="Proteomes" id="UP000434582">
    <property type="component" value="Unassembled WGS sequence"/>
</dbReference>
<dbReference type="InterPro" id="IPR036097">
    <property type="entry name" value="HisK_dim/P_sf"/>
</dbReference>
<dbReference type="InterPro" id="IPR005467">
    <property type="entry name" value="His_kinase_dom"/>
</dbReference>
<dbReference type="CDD" id="cd06225">
    <property type="entry name" value="HAMP"/>
    <property type="match status" value="1"/>
</dbReference>
<dbReference type="SMART" id="SM00304">
    <property type="entry name" value="HAMP"/>
    <property type="match status" value="1"/>
</dbReference>
<evidence type="ECO:0000256" key="4">
    <source>
        <dbReference type="ARBA" id="ARBA00022475"/>
    </source>
</evidence>